<sequence length="160" mass="17006">MDGPAGDEGMLLFNDLAFDSGFVARMDTLASRFADDFAHGRYDAGTALRETRSLVAEAAMLMETVTGASYGAGAADCAASLALSAVTDAVNGYVDDLVDRNDCDPRVAAANHAERSADPHARPGTLPCLRMFTTAYGKTDETDVFGDARRSRAWSRRPCS</sequence>
<evidence type="ECO:0000313" key="2">
    <source>
        <dbReference type="Proteomes" id="UP000285262"/>
    </source>
</evidence>
<dbReference type="Proteomes" id="UP000285262">
    <property type="component" value="Unassembled WGS sequence"/>
</dbReference>
<evidence type="ECO:0000313" key="1">
    <source>
        <dbReference type="EMBL" id="RHK25769.1"/>
    </source>
</evidence>
<proteinExistence type="predicted"/>
<dbReference type="EMBL" id="QRNG01000008">
    <property type="protein sequence ID" value="RHK25769.1"/>
    <property type="molecule type" value="Genomic_DNA"/>
</dbReference>
<dbReference type="AlphaFoldDB" id="A0A415FS72"/>
<gene>
    <name evidence="1" type="ORF">DW072_05750</name>
</gene>
<organism evidence="1 2">
    <name type="scientific">Bifidobacterium adolescentis</name>
    <dbReference type="NCBI Taxonomy" id="1680"/>
    <lineage>
        <taxon>Bacteria</taxon>
        <taxon>Bacillati</taxon>
        <taxon>Actinomycetota</taxon>
        <taxon>Actinomycetes</taxon>
        <taxon>Bifidobacteriales</taxon>
        <taxon>Bifidobacteriaceae</taxon>
        <taxon>Bifidobacterium</taxon>
    </lineage>
</organism>
<protein>
    <submittedName>
        <fullName evidence="1">Uncharacterized protein</fullName>
    </submittedName>
</protein>
<reference evidence="1 2" key="1">
    <citation type="submission" date="2018-08" db="EMBL/GenBank/DDBJ databases">
        <title>A genome reference for cultivated species of the human gut microbiota.</title>
        <authorList>
            <person name="Zou Y."/>
            <person name="Xue W."/>
            <person name="Luo G."/>
        </authorList>
    </citation>
    <scope>NUCLEOTIDE SEQUENCE [LARGE SCALE GENOMIC DNA]</scope>
    <source>
        <strain evidence="1 2">AF45-19</strain>
    </source>
</reference>
<name>A0A415FS72_BIFAD</name>
<accession>A0A415FS72</accession>
<comment type="caution">
    <text evidence="1">The sequence shown here is derived from an EMBL/GenBank/DDBJ whole genome shotgun (WGS) entry which is preliminary data.</text>
</comment>